<dbReference type="InterPro" id="IPR036179">
    <property type="entry name" value="Ig-like_dom_sf"/>
</dbReference>
<keyword evidence="6" id="KW-1185">Reference proteome</keyword>
<keyword evidence="1" id="KW-0732">Signal</keyword>
<dbReference type="InterPro" id="IPR013783">
    <property type="entry name" value="Ig-like_fold"/>
</dbReference>
<evidence type="ECO:0000313" key="5">
    <source>
        <dbReference type="Ensembl" id="ENSDNVP00000004638.1"/>
    </source>
</evidence>
<reference evidence="5" key="2">
    <citation type="submission" date="2025-09" db="UniProtKB">
        <authorList>
            <consortium name="Ensembl"/>
        </authorList>
    </citation>
    <scope>IDENTIFICATION</scope>
</reference>
<protein>
    <recommendedName>
        <fullName evidence="4">Ig-like domain-containing protein</fullName>
    </recommendedName>
</protein>
<dbReference type="PANTHER" id="PTHR19367:SF18">
    <property type="entry name" value="T CELL RECEPTOR ALPHA VARIABLE 16"/>
    <property type="match status" value="1"/>
</dbReference>
<dbReference type="SUPFAM" id="SSF48726">
    <property type="entry name" value="Immunoglobulin"/>
    <property type="match status" value="1"/>
</dbReference>
<dbReference type="PROSITE" id="PS51257">
    <property type="entry name" value="PROKAR_LIPOPROTEIN"/>
    <property type="match status" value="1"/>
</dbReference>
<dbReference type="Proteomes" id="UP000694423">
    <property type="component" value="Unplaced"/>
</dbReference>
<sequence>MDRGQGFLVRFSTPVTINLHFHPLVCMLTTACVCVCVCVCHAQKDAVLQFPPETTIQAGYSATLHCNFSTSDPYAYIFWYQQFLTRLPEMLLCVDRSRPCVDSGRCFSQVQDAELQDNAVYLCALSPRQCLHCAALHRKACGLLWGGHPISGN</sequence>
<dbReference type="PANTHER" id="PTHR19367">
    <property type="entry name" value="T-CELL RECEPTOR ALPHA CHAIN V REGION"/>
    <property type="match status" value="1"/>
</dbReference>
<feature type="domain" description="Ig-like" evidence="4">
    <location>
        <begin position="45"/>
        <end position="126"/>
    </location>
</feature>
<evidence type="ECO:0000256" key="1">
    <source>
        <dbReference type="ARBA" id="ARBA00022729"/>
    </source>
</evidence>
<dbReference type="InterPro" id="IPR051287">
    <property type="entry name" value="TCR_variable_region"/>
</dbReference>
<accession>A0A8C4JAT8</accession>
<dbReference type="InterPro" id="IPR007110">
    <property type="entry name" value="Ig-like_dom"/>
</dbReference>
<name>A0A8C4JAT8_DRONO</name>
<reference evidence="5" key="1">
    <citation type="submission" date="2025-08" db="UniProtKB">
        <authorList>
            <consortium name="Ensembl"/>
        </authorList>
    </citation>
    <scope>IDENTIFICATION</scope>
</reference>
<proteinExistence type="predicted"/>
<organism evidence="5 6">
    <name type="scientific">Dromaius novaehollandiae</name>
    <name type="common">Emu</name>
    <dbReference type="NCBI Taxonomy" id="8790"/>
    <lineage>
        <taxon>Eukaryota</taxon>
        <taxon>Metazoa</taxon>
        <taxon>Chordata</taxon>
        <taxon>Craniata</taxon>
        <taxon>Vertebrata</taxon>
        <taxon>Euteleostomi</taxon>
        <taxon>Archelosauria</taxon>
        <taxon>Archosauria</taxon>
        <taxon>Dinosauria</taxon>
        <taxon>Saurischia</taxon>
        <taxon>Theropoda</taxon>
        <taxon>Coelurosauria</taxon>
        <taxon>Aves</taxon>
        <taxon>Palaeognathae</taxon>
        <taxon>Casuariiformes</taxon>
        <taxon>Dromaiidae</taxon>
        <taxon>Dromaius</taxon>
    </lineage>
</organism>
<keyword evidence="2" id="KW-0391">Immunity</keyword>
<dbReference type="GO" id="GO:0002250">
    <property type="term" value="P:adaptive immune response"/>
    <property type="evidence" value="ECO:0007669"/>
    <property type="project" value="UniProtKB-KW"/>
</dbReference>
<evidence type="ECO:0000313" key="6">
    <source>
        <dbReference type="Proteomes" id="UP000694423"/>
    </source>
</evidence>
<keyword evidence="3" id="KW-0393">Immunoglobulin domain</keyword>
<keyword evidence="2" id="KW-1064">Adaptive immunity</keyword>
<dbReference type="PROSITE" id="PS50835">
    <property type="entry name" value="IG_LIKE"/>
    <property type="match status" value="1"/>
</dbReference>
<evidence type="ECO:0000256" key="3">
    <source>
        <dbReference type="ARBA" id="ARBA00023319"/>
    </source>
</evidence>
<evidence type="ECO:0000256" key="2">
    <source>
        <dbReference type="ARBA" id="ARBA00023130"/>
    </source>
</evidence>
<dbReference type="Gene3D" id="2.60.40.10">
    <property type="entry name" value="Immunoglobulins"/>
    <property type="match status" value="1"/>
</dbReference>
<evidence type="ECO:0000259" key="4">
    <source>
        <dbReference type="PROSITE" id="PS50835"/>
    </source>
</evidence>
<dbReference type="Ensembl" id="ENSDNVT00000005556.1">
    <property type="protein sequence ID" value="ENSDNVP00000004638.1"/>
    <property type="gene ID" value="ENSDNVG00000003297.1"/>
</dbReference>
<dbReference type="AlphaFoldDB" id="A0A8C4JAT8"/>